<feature type="domain" description="Amidohydrolase-related" evidence="5">
    <location>
        <begin position="58"/>
        <end position="437"/>
    </location>
</feature>
<dbReference type="PANTHER" id="PTHR11271">
    <property type="entry name" value="GUANINE DEAMINASE"/>
    <property type="match status" value="1"/>
</dbReference>
<comment type="cofactor">
    <cofactor evidence="1">
        <name>Zn(2+)</name>
        <dbReference type="ChEBI" id="CHEBI:29105"/>
    </cofactor>
</comment>
<keyword evidence="2" id="KW-0479">Metal-binding</keyword>
<evidence type="ECO:0000313" key="7">
    <source>
        <dbReference type="EMBL" id="MEW9308441.1"/>
    </source>
</evidence>
<dbReference type="PANTHER" id="PTHR11271:SF48">
    <property type="entry name" value="AMIDOHYDROLASE-RELATED DOMAIN-CONTAINING PROTEIN"/>
    <property type="match status" value="1"/>
</dbReference>
<organism evidence="7 8">
    <name type="scientific">Labrys neptuniae</name>
    <dbReference type="NCBI Taxonomy" id="376174"/>
    <lineage>
        <taxon>Bacteria</taxon>
        <taxon>Pseudomonadati</taxon>
        <taxon>Pseudomonadota</taxon>
        <taxon>Alphaproteobacteria</taxon>
        <taxon>Hyphomicrobiales</taxon>
        <taxon>Xanthobacteraceae</taxon>
        <taxon>Labrys</taxon>
    </lineage>
</organism>
<evidence type="ECO:0000256" key="2">
    <source>
        <dbReference type="ARBA" id="ARBA00022723"/>
    </source>
</evidence>
<dbReference type="InterPro" id="IPR006680">
    <property type="entry name" value="Amidohydro-rel"/>
</dbReference>
<sequence>MPDFRPQLQSNHSLYASQALLPDGWARNVRIEIDASGRIGAVTPDVAPDGAEIAAGPVLPAMPNLHSHAFQRAMSGLAEVSGAGSDSFWTWREEMYRTVGQITPEDAEAIATRLYVDLLKAGFGSIAEFHYLHHDKDGALFADRAEMAKRILAAARTSGIGMTLLPVFYAHANFGGVAPHEGQRRFIHDIDGFQRLMAELAPACAAQGATLGYAFHSLRAATPEEMNTLMASLLKTGPLHIHIAEQQKEVDDSLAWSGKRPMQWLFDHMPVDERWCLIHATHADPSELQRMAASGAIAGLCPATEANLGDGIFDAVAYRAQSGRFGIGTDSHVSPSVVDELRTLEYSQRLRDEKRNRLANGPHRSVGRDIYDAALAGGAQALGQPIGAIAPGKLASLVVLDGDDAFMDSAKDDAIVDRWLFALGDRTVRDVMVEGQWRIRNGRHDQDDIINAAFKTAIRNLARH</sequence>
<keyword evidence="3 7" id="KW-0378">Hydrolase</keyword>
<dbReference type="Pfam" id="PF22429">
    <property type="entry name" value="HutF_N"/>
    <property type="match status" value="1"/>
</dbReference>
<evidence type="ECO:0000313" key="8">
    <source>
        <dbReference type="Proteomes" id="UP001555786"/>
    </source>
</evidence>
<dbReference type="RefSeq" id="WP_367625510.1">
    <property type="nucleotide sequence ID" value="NZ_JBFNQD010000009.1"/>
</dbReference>
<gene>
    <name evidence="7" type="ORF">ABXS05_23005</name>
</gene>
<dbReference type="NCBIfam" id="NF006682">
    <property type="entry name" value="PRK09229.1-3"/>
    <property type="match status" value="1"/>
</dbReference>
<dbReference type="InterPro" id="IPR011059">
    <property type="entry name" value="Metal-dep_hydrolase_composite"/>
</dbReference>
<dbReference type="GO" id="GO:0050416">
    <property type="term" value="F:formimidoylglutamate deiminase activity"/>
    <property type="evidence" value="ECO:0007669"/>
    <property type="project" value="UniProtKB-EC"/>
</dbReference>
<dbReference type="Gene3D" id="3.20.20.140">
    <property type="entry name" value="Metal-dependent hydrolases"/>
    <property type="match status" value="1"/>
</dbReference>
<protein>
    <submittedName>
        <fullName evidence="7">Formimidoylglutamate deiminase</fullName>
        <ecNumber evidence="7">3.5.3.13</ecNumber>
    </submittedName>
</protein>
<dbReference type="InterPro" id="IPR051607">
    <property type="entry name" value="Metallo-dep_hydrolases"/>
</dbReference>
<dbReference type="Gene3D" id="2.30.40.10">
    <property type="entry name" value="Urease, subunit C, domain 1"/>
    <property type="match status" value="1"/>
</dbReference>
<dbReference type="EC" id="3.5.3.13" evidence="7"/>
<dbReference type="Proteomes" id="UP001555786">
    <property type="component" value="Unassembled WGS sequence"/>
</dbReference>
<dbReference type="NCBIfam" id="NF006684">
    <property type="entry name" value="PRK09229.1-5"/>
    <property type="match status" value="1"/>
</dbReference>
<evidence type="ECO:0000259" key="6">
    <source>
        <dbReference type="Pfam" id="PF22429"/>
    </source>
</evidence>
<dbReference type="EMBL" id="JBFNQD010000009">
    <property type="protein sequence ID" value="MEW9308441.1"/>
    <property type="molecule type" value="Genomic_DNA"/>
</dbReference>
<dbReference type="Pfam" id="PF01979">
    <property type="entry name" value="Amidohydro_1"/>
    <property type="match status" value="1"/>
</dbReference>
<dbReference type="InterPro" id="IPR010252">
    <property type="entry name" value="HutF"/>
</dbReference>
<comment type="caution">
    <text evidence="7">The sequence shown here is derived from an EMBL/GenBank/DDBJ whole genome shotgun (WGS) entry which is preliminary data.</text>
</comment>
<evidence type="ECO:0000259" key="5">
    <source>
        <dbReference type="Pfam" id="PF01979"/>
    </source>
</evidence>
<evidence type="ECO:0000256" key="3">
    <source>
        <dbReference type="ARBA" id="ARBA00022801"/>
    </source>
</evidence>
<accession>A0ABV3PS33</accession>
<dbReference type="InterPro" id="IPR032466">
    <property type="entry name" value="Metal_Hydrolase"/>
</dbReference>
<evidence type="ECO:0000256" key="4">
    <source>
        <dbReference type="ARBA" id="ARBA00022833"/>
    </source>
</evidence>
<keyword evidence="8" id="KW-1185">Reference proteome</keyword>
<keyword evidence="4" id="KW-0862">Zinc</keyword>
<dbReference type="InterPro" id="IPR055156">
    <property type="entry name" value="HutF-like_N"/>
</dbReference>
<proteinExistence type="predicted"/>
<name>A0ABV3PS33_9HYPH</name>
<dbReference type="SUPFAM" id="SSF51338">
    <property type="entry name" value="Composite domain of metallo-dependent hydrolases"/>
    <property type="match status" value="1"/>
</dbReference>
<dbReference type="NCBIfam" id="TIGR02022">
    <property type="entry name" value="hutF"/>
    <property type="match status" value="1"/>
</dbReference>
<feature type="domain" description="Formimidoylglutamate deiminase N-terminal" evidence="6">
    <location>
        <begin position="13"/>
        <end position="52"/>
    </location>
</feature>
<dbReference type="SUPFAM" id="SSF51556">
    <property type="entry name" value="Metallo-dependent hydrolases"/>
    <property type="match status" value="1"/>
</dbReference>
<evidence type="ECO:0000256" key="1">
    <source>
        <dbReference type="ARBA" id="ARBA00001947"/>
    </source>
</evidence>
<reference evidence="7 8" key="1">
    <citation type="submission" date="2024-07" db="EMBL/GenBank/DDBJ databases">
        <title>Description of Labrys sedimenti sp. nov., isolated from a diclofenac-degrading enrichment culture.</title>
        <authorList>
            <person name="Tancsics A."/>
            <person name="Csepanyi A."/>
        </authorList>
    </citation>
    <scope>NUCLEOTIDE SEQUENCE [LARGE SCALE GENOMIC DNA]</scope>
    <source>
        <strain evidence="7 8">LMG 23578</strain>
    </source>
</reference>